<name>A0A1S3VUF2_VIGRR</name>
<gene>
    <name evidence="8" type="primary">LOC106778564</name>
</gene>
<reference evidence="8" key="1">
    <citation type="submission" date="2025-08" db="UniProtKB">
        <authorList>
            <consortium name="RefSeq"/>
        </authorList>
    </citation>
    <scope>IDENTIFICATION</scope>
    <source>
        <tissue evidence="8">Leaf</tissue>
    </source>
</reference>
<evidence type="ECO:0000313" key="7">
    <source>
        <dbReference type="Proteomes" id="UP000087766"/>
    </source>
</evidence>
<dbReference type="InterPro" id="IPR008930">
    <property type="entry name" value="Terpenoid_cyclase/PrenylTrfase"/>
</dbReference>
<evidence type="ECO:0000256" key="3">
    <source>
        <dbReference type="ARBA" id="ARBA00022842"/>
    </source>
</evidence>
<dbReference type="GeneID" id="106778564"/>
<dbReference type="Pfam" id="PF01397">
    <property type="entry name" value="Terpene_synth"/>
    <property type="match status" value="1"/>
</dbReference>
<dbReference type="RefSeq" id="XP_014522018.1">
    <property type="nucleotide sequence ID" value="XM_014666532.2"/>
</dbReference>
<dbReference type="GO" id="GO:0010333">
    <property type="term" value="F:terpene synthase activity"/>
    <property type="evidence" value="ECO:0007669"/>
    <property type="project" value="InterPro"/>
</dbReference>
<dbReference type="KEGG" id="vra:106778564"/>
<dbReference type="InterPro" id="IPR005630">
    <property type="entry name" value="Terpene_synthase_metal-bd"/>
</dbReference>
<dbReference type="InterPro" id="IPR008949">
    <property type="entry name" value="Isoprenoid_synthase_dom_sf"/>
</dbReference>
<proteinExistence type="predicted"/>
<dbReference type="PANTHER" id="PTHR31225:SF241">
    <property type="entry name" value="TERPENE SYNTHASE FAMILY, METAL-BINDING DOMAIN PROTEIN"/>
    <property type="match status" value="1"/>
</dbReference>
<dbReference type="Gene3D" id="1.50.10.130">
    <property type="entry name" value="Terpene synthase, N-terminal domain"/>
    <property type="match status" value="1"/>
</dbReference>
<dbReference type="InterPro" id="IPR034741">
    <property type="entry name" value="Terpene_cyclase-like_1_C"/>
</dbReference>
<dbReference type="PANTHER" id="PTHR31225">
    <property type="entry name" value="OS04G0344100 PROTEIN-RELATED"/>
    <property type="match status" value="1"/>
</dbReference>
<dbReference type="OrthoDB" id="1877784at2759"/>
<dbReference type="InterPro" id="IPR044814">
    <property type="entry name" value="Terpene_cyclase_plant_C1"/>
</dbReference>
<dbReference type="SMR" id="A0A1S3VUF2"/>
<dbReference type="InterPro" id="IPR036965">
    <property type="entry name" value="Terpene_synth_N_sf"/>
</dbReference>
<keyword evidence="4" id="KW-0456">Lyase</keyword>
<dbReference type="GO" id="GO:0016102">
    <property type="term" value="P:diterpenoid biosynthetic process"/>
    <property type="evidence" value="ECO:0007669"/>
    <property type="project" value="InterPro"/>
</dbReference>
<dbReference type="InterPro" id="IPR050148">
    <property type="entry name" value="Terpene_synthase-like"/>
</dbReference>
<dbReference type="SUPFAM" id="SSF48239">
    <property type="entry name" value="Terpenoid cyclases/Protein prenyltransferases"/>
    <property type="match status" value="1"/>
</dbReference>
<dbReference type="SFLD" id="SFLDG01019">
    <property type="entry name" value="Terpene_Cyclase_Like_1_C_Termi"/>
    <property type="match status" value="1"/>
</dbReference>
<dbReference type="Gene3D" id="1.10.600.10">
    <property type="entry name" value="Farnesyl Diphosphate Synthase"/>
    <property type="match status" value="1"/>
</dbReference>
<dbReference type="Proteomes" id="UP000087766">
    <property type="component" value="Unplaced"/>
</dbReference>
<evidence type="ECO:0000259" key="5">
    <source>
        <dbReference type="Pfam" id="PF01397"/>
    </source>
</evidence>
<comment type="cofactor">
    <cofactor evidence="1">
        <name>Mg(2+)</name>
        <dbReference type="ChEBI" id="CHEBI:18420"/>
    </cofactor>
</comment>
<dbReference type="STRING" id="3916.A0A1S3VUF2"/>
<sequence length="563" mass="65088">MSLAPSLPVASIQHAVPHIIRPSVNFPPNIWGDFFLQYHSESLEVNTKELAQKLKEEVKMMFQSSIRDIKYKLNLIDSLQRFSLPHLFQQEINNLLEQIHHSFIEDNTIIEDNNYHSLALLFRLFRQQGYRISSDIFKKLKNEEGNFNETLGNDIEGLCSLYEAAQMRTHGDDILEEICDFSKTQLRSLVTQLEPSLVGQVNHCLNHPLNKSVPRFEAKYHMSVYEQHCSHDETLLKFAKVKFNILQRMHQKEIGTITKWWKKSNFEQKVPHARNRIVECYLWLLAMSYLPEYSSGRIFAGKLAAIIVLLDDTYDAYGTVEELQLFTEAFQRWDIRLTESLPRSMKVIFEAILELCEEIEELTTESGNSNFVVPHFKQAVSNLVKCYLVEAKWCNEGYIPTYDEYKINGMFTSCCPIFATTFIGLADFATKDVLDWILSNPDILRAASVIARVLDDMASHRFEQERLHVASAVECCMKQYSISEAEAYNLIHKDVEDCWKVINEECLKSNDIPMIALDCIANYARMAELSYEGHKDKFTNAELLKDYVSSLLVDSFCLDQTVI</sequence>
<organism evidence="7 8">
    <name type="scientific">Vigna radiata var. radiata</name>
    <name type="common">Mung bean</name>
    <name type="synonym">Phaseolus aureus</name>
    <dbReference type="NCBI Taxonomy" id="3916"/>
    <lineage>
        <taxon>Eukaryota</taxon>
        <taxon>Viridiplantae</taxon>
        <taxon>Streptophyta</taxon>
        <taxon>Embryophyta</taxon>
        <taxon>Tracheophyta</taxon>
        <taxon>Spermatophyta</taxon>
        <taxon>Magnoliopsida</taxon>
        <taxon>eudicotyledons</taxon>
        <taxon>Gunneridae</taxon>
        <taxon>Pentapetalae</taxon>
        <taxon>rosids</taxon>
        <taxon>fabids</taxon>
        <taxon>Fabales</taxon>
        <taxon>Fabaceae</taxon>
        <taxon>Papilionoideae</taxon>
        <taxon>50 kb inversion clade</taxon>
        <taxon>NPAAA clade</taxon>
        <taxon>indigoferoid/millettioid clade</taxon>
        <taxon>Phaseoleae</taxon>
        <taxon>Vigna</taxon>
    </lineage>
</organism>
<evidence type="ECO:0000259" key="6">
    <source>
        <dbReference type="Pfam" id="PF03936"/>
    </source>
</evidence>
<feature type="domain" description="Terpene synthase N-terminal" evidence="5">
    <location>
        <begin position="30"/>
        <end position="205"/>
    </location>
</feature>
<dbReference type="InterPro" id="IPR001906">
    <property type="entry name" value="Terpene_synth_N"/>
</dbReference>
<keyword evidence="2" id="KW-0479">Metal-binding</keyword>
<dbReference type="FunFam" id="1.10.600.10:FF:000007">
    <property type="entry name" value="Isoprene synthase, chloroplastic"/>
    <property type="match status" value="1"/>
</dbReference>
<dbReference type="Gramene" id="Vradi0023s00100.1">
    <property type="protein sequence ID" value="Vradi0023s00100.1"/>
    <property type="gene ID" value="Vradi0023s00100"/>
</dbReference>
<dbReference type="CDD" id="cd00684">
    <property type="entry name" value="Terpene_cyclase_plant_C1"/>
    <property type="match status" value="1"/>
</dbReference>
<evidence type="ECO:0000256" key="1">
    <source>
        <dbReference type="ARBA" id="ARBA00001946"/>
    </source>
</evidence>
<feature type="domain" description="Terpene synthase metal-binding" evidence="6">
    <location>
        <begin position="262"/>
        <end position="500"/>
    </location>
</feature>
<dbReference type="SUPFAM" id="SSF48576">
    <property type="entry name" value="Terpenoid synthases"/>
    <property type="match status" value="1"/>
</dbReference>
<dbReference type="GO" id="GO:0000287">
    <property type="term" value="F:magnesium ion binding"/>
    <property type="evidence" value="ECO:0007669"/>
    <property type="project" value="InterPro"/>
</dbReference>
<keyword evidence="7" id="KW-1185">Reference proteome</keyword>
<protein>
    <submittedName>
        <fullName evidence="8">Probable terpene synthase 2</fullName>
    </submittedName>
</protein>
<dbReference type="AlphaFoldDB" id="A0A1S3VUF2"/>
<evidence type="ECO:0000256" key="4">
    <source>
        <dbReference type="ARBA" id="ARBA00023239"/>
    </source>
</evidence>
<keyword evidence="3" id="KW-0460">Magnesium</keyword>
<evidence type="ECO:0000313" key="8">
    <source>
        <dbReference type="RefSeq" id="XP_014522018.1"/>
    </source>
</evidence>
<accession>A0A1S3VUF2</accession>
<dbReference type="SFLD" id="SFLDS00005">
    <property type="entry name" value="Isoprenoid_Synthase_Type_I"/>
    <property type="match status" value="1"/>
</dbReference>
<dbReference type="Pfam" id="PF03936">
    <property type="entry name" value="Terpene_synth_C"/>
    <property type="match status" value="1"/>
</dbReference>
<evidence type="ECO:0000256" key="2">
    <source>
        <dbReference type="ARBA" id="ARBA00022723"/>
    </source>
</evidence>